<organism evidence="1 2">
    <name type="scientific">Hypoxylon rubiginosum</name>
    <dbReference type="NCBI Taxonomy" id="110542"/>
    <lineage>
        <taxon>Eukaryota</taxon>
        <taxon>Fungi</taxon>
        <taxon>Dikarya</taxon>
        <taxon>Ascomycota</taxon>
        <taxon>Pezizomycotina</taxon>
        <taxon>Sordariomycetes</taxon>
        <taxon>Xylariomycetidae</taxon>
        <taxon>Xylariales</taxon>
        <taxon>Hypoxylaceae</taxon>
        <taxon>Hypoxylon</taxon>
    </lineage>
</organism>
<gene>
    <name evidence="1" type="ORF">F4821DRAFT_206532</name>
</gene>
<dbReference type="Proteomes" id="UP001497680">
    <property type="component" value="Unassembled WGS sequence"/>
</dbReference>
<comment type="caution">
    <text evidence="1">The sequence shown here is derived from an EMBL/GenBank/DDBJ whole genome shotgun (WGS) entry which is preliminary data.</text>
</comment>
<reference evidence="1 2" key="1">
    <citation type="journal article" date="2022" name="New Phytol.">
        <title>Ecological generalism drives hyperdiversity of secondary metabolite gene clusters in xylarialean endophytes.</title>
        <authorList>
            <person name="Franco M.E.E."/>
            <person name="Wisecaver J.H."/>
            <person name="Arnold A.E."/>
            <person name="Ju Y.M."/>
            <person name="Slot J.C."/>
            <person name="Ahrendt S."/>
            <person name="Moore L.P."/>
            <person name="Eastman K.E."/>
            <person name="Scott K."/>
            <person name="Konkel Z."/>
            <person name="Mondo S.J."/>
            <person name="Kuo A."/>
            <person name="Hayes R.D."/>
            <person name="Haridas S."/>
            <person name="Andreopoulos B."/>
            <person name="Riley R."/>
            <person name="LaButti K."/>
            <person name="Pangilinan J."/>
            <person name="Lipzen A."/>
            <person name="Amirebrahimi M."/>
            <person name="Yan J."/>
            <person name="Adam C."/>
            <person name="Keymanesh K."/>
            <person name="Ng V."/>
            <person name="Louie K."/>
            <person name="Northen T."/>
            <person name="Drula E."/>
            <person name="Henrissat B."/>
            <person name="Hsieh H.M."/>
            <person name="Youens-Clark K."/>
            <person name="Lutzoni F."/>
            <person name="Miadlikowska J."/>
            <person name="Eastwood D.C."/>
            <person name="Hamelin R.C."/>
            <person name="Grigoriev I.V."/>
            <person name="U'Ren J.M."/>
        </authorList>
    </citation>
    <scope>NUCLEOTIDE SEQUENCE [LARGE SCALE GENOMIC DNA]</scope>
    <source>
        <strain evidence="1 2">ER1909</strain>
    </source>
</reference>
<evidence type="ECO:0000313" key="1">
    <source>
        <dbReference type="EMBL" id="KAI6082695.1"/>
    </source>
</evidence>
<proteinExistence type="predicted"/>
<protein>
    <submittedName>
        <fullName evidence="1">ATPase</fullName>
    </submittedName>
</protein>
<evidence type="ECO:0000313" key="2">
    <source>
        <dbReference type="Proteomes" id="UP001497680"/>
    </source>
</evidence>
<name>A0ACC0CQK9_9PEZI</name>
<keyword evidence="2" id="KW-1185">Reference proteome</keyword>
<dbReference type="EMBL" id="MU394365">
    <property type="protein sequence ID" value="KAI6082695.1"/>
    <property type="molecule type" value="Genomic_DNA"/>
</dbReference>
<sequence>MMADTQQTIAPPTSNPENSTSNPDVTPPISQSAPVDSRNETSQTDTNPENVATVNNAEPEVPWRDEKDPNLGEIYESDALLYCRKKGYRHSILLEFGLRRCPACHEDLVPKIRKVNADGSVDEEPPTAGTGDVAFEVEYTDSGGNWFGRENWSKPFNLQEARKGVAVHDQTSILRVVSVLRTSFPADENRYSHSQKTLMDQGILNNPTVSVYVHSTKLIVYSQRFLEVLRKFIGYYPGINIEAQSVTIEEPYCVIAHHLKELNAFQEAHRPLGEAIISADTKVENTKSEGETDDEATYHHIDTVMKFVKSPTWEESIEMEEARYSRNPPMCTYRMLWLLYKPGDTVYTESDGKPAASVIQSVKVDPAVLAVQPDKLSPYKITIWYLDFDGRHVRRWSRVITIAPFDGEKEVYNLSVVPCRLFDQSDSGQRRRTLESEGERWYRFLGPKQVRYAGDTMDIPRRRVDGRAVIDCDAYWQEHPPKKKDRDYFSKEQQKRAAEEAEKVPRLADDVGDGTAMCPCEQCHGLRPHPPSKFMWIDYDLIDPAKVGSLDLPGGPRGLKHRYLLCARRLMGYVLKSRKWEILDVACCQDVGINTRAIERLVMPQDNKDMIKALVHRYAAGSNKGDSPPPWGTDFIEDKGHGRIFLLHGSPGVGKTYTAECIAEYTGRPLLSLTCGDLGNDETQVEKELSKWFDLAERWGAVMLLDEADVYTEKRIIADLKRNSMVSVFLRCMEYYKGILFLTTNRVGTFDDAFVSRIHVIIHYKDLTQEYRNTIWNQFFDKLEDERDDIEIRRNCRSYVMEDMAAIPWNGREIRNAFQTAVALAYYEFSQKESKKPNEVAILTSKHFEKVCRITLQFKDYLKVVHDGLDENQRAAMARSRARDSEDVKIP</sequence>
<accession>A0ACC0CQK9</accession>